<evidence type="ECO:0000313" key="3">
    <source>
        <dbReference type="EMBL" id="SEG56298.1"/>
    </source>
</evidence>
<reference evidence="2 5" key="2">
    <citation type="journal article" date="2019" name="Nat. Commun.">
        <title>A new type of DNA phosphorothioation-based antiviral system in archaea.</title>
        <authorList>
            <person name="Xiong L."/>
            <person name="Liu S."/>
            <person name="Chen S."/>
            <person name="Xiao Y."/>
            <person name="Zhu B."/>
            <person name="Gao Y."/>
            <person name="Zhang Y."/>
            <person name="Chen B."/>
            <person name="Luo J."/>
            <person name="Deng Z."/>
            <person name="Chen X."/>
            <person name="Wang L."/>
            <person name="Chen S."/>
        </authorList>
    </citation>
    <scope>NUCLEOTIDE SEQUENCE [LARGE SCALE GENOMIC DNA]</scope>
    <source>
        <strain evidence="2 5">CGMCC 1.10331</strain>
        <plasmid evidence="2 5">unnamed1</plasmid>
    </source>
</reference>
<dbReference type="Pfam" id="PF05552">
    <property type="entry name" value="MS_channel_1st_1"/>
    <property type="match status" value="3"/>
</dbReference>
<dbReference type="GO" id="GO:0008381">
    <property type="term" value="F:mechanosensitive monoatomic ion channel activity"/>
    <property type="evidence" value="ECO:0007669"/>
    <property type="project" value="InterPro"/>
</dbReference>
<dbReference type="PANTHER" id="PTHR30221">
    <property type="entry name" value="SMALL-CONDUCTANCE MECHANOSENSITIVE CHANNEL"/>
    <property type="match status" value="1"/>
</dbReference>
<feature type="transmembrane region" description="Helical" evidence="1">
    <location>
        <begin position="280"/>
        <end position="302"/>
    </location>
</feature>
<feature type="transmembrane region" description="Helical" evidence="1">
    <location>
        <begin position="253"/>
        <end position="273"/>
    </location>
</feature>
<dbReference type="EMBL" id="FNVN01000004">
    <property type="protein sequence ID" value="SEG56298.1"/>
    <property type="molecule type" value="Genomic_DNA"/>
</dbReference>
<dbReference type="PANTHER" id="PTHR30221:SF1">
    <property type="entry name" value="SMALL-CONDUCTANCE MECHANOSENSITIVE CHANNEL"/>
    <property type="match status" value="1"/>
</dbReference>
<evidence type="ECO:0000313" key="4">
    <source>
        <dbReference type="Proteomes" id="UP000236740"/>
    </source>
</evidence>
<organism evidence="3 4">
    <name type="scientific">Halobellus limi</name>
    <dbReference type="NCBI Taxonomy" id="699433"/>
    <lineage>
        <taxon>Archaea</taxon>
        <taxon>Methanobacteriati</taxon>
        <taxon>Methanobacteriota</taxon>
        <taxon>Stenosarchaea group</taxon>
        <taxon>Halobacteria</taxon>
        <taxon>Halobacteriales</taxon>
        <taxon>Haloferacaceae</taxon>
        <taxon>Halobellus</taxon>
    </lineage>
</organism>
<dbReference type="RefSeq" id="WP_103992322.1">
    <property type="nucleotide sequence ID" value="NZ_CP031312.1"/>
</dbReference>
<dbReference type="InterPro" id="IPR008910">
    <property type="entry name" value="MSC_TM_helix"/>
</dbReference>
<dbReference type="GeneID" id="39859526"/>
<keyword evidence="1" id="KW-1133">Transmembrane helix</keyword>
<keyword evidence="4" id="KW-1185">Reference proteome</keyword>
<evidence type="ECO:0000313" key="2">
    <source>
        <dbReference type="EMBL" id="QCC49159.1"/>
    </source>
</evidence>
<protein>
    <submittedName>
        <fullName evidence="3">Conserved TM helix</fullName>
    </submittedName>
</protein>
<feature type="transmembrane region" description="Helical" evidence="1">
    <location>
        <begin position="86"/>
        <end position="104"/>
    </location>
</feature>
<reference evidence="3 4" key="1">
    <citation type="submission" date="2016-10" db="EMBL/GenBank/DDBJ databases">
        <authorList>
            <person name="de Groot N.N."/>
        </authorList>
    </citation>
    <scope>NUCLEOTIDE SEQUENCE [LARGE SCALE GENOMIC DNA]</scope>
    <source>
        <strain evidence="3 4">CGMCC 1.10331</strain>
    </source>
</reference>
<sequence length="338" mass="35235">MFEYHPTSVLQISGAIDQALADAIGYLPTVVAALAVLLVGYVIGRLLGGIVTRIVRRIGIGRYTEGTAMEELGEGDSLARVLGKIVAYYVYFVAILAAADVLNIPQLTQLLSELGAFLPVVLGAIVVLVIGFIVGRIIGDIVAGVVGGFGIGPYLAGTPLEKFGDTEGEFGRIVGLLVTYYVYLLTLVAVADILAIDALSSLLDTFAGYLPALVGGLLVLLVGIWIAERAADIVDETGEGRLVHATSLVVKVLIYYITITIAVATIGFEIAVLTNLFTAFVVAFFGALAIALAIGIGLAVGLGGQDYVAENIDGWVESSRAAIEPTDSTSEEEPSGSE</sequence>
<feature type="transmembrane region" description="Helical" evidence="1">
    <location>
        <begin position="180"/>
        <end position="199"/>
    </location>
</feature>
<dbReference type="InterPro" id="IPR045275">
    <property type="entry name" value="MscS_archaea/bacteria_type"/>
</dbReference>
<dbReference type="EMBL" id="CP031312">
    <property type="protein sequence ID" value="QCC49159.1"/>
    <property type="molecule type" value="Genomic_DNA"/>
</dbReference>
<evidence type="ECO:0000313" key="5">
    <source>
        <dbReference type="Proteomes" id="UP000296733"/>
    </source>
</evidence>
<feature type="transmembrane region" description="Helical" evidence="1">
    <location>
        <begin position="206"/>
        <end position="227"/>
    </location>
</feature>
<dbReference type="Proteomes" id="UP000236740">
    <property type="component" value="Unassembled WGS sequence"/>
</dbReference>
<dbReference type="AlphaFoldDB" id="A0A1H6B658"/>
<feature type="transmembrane region" description="Helical" evidence="1">
    <location>
        <begin position="23"/>
        <end position="47"/>
    </location>
</feature>
<keyword evidence="1" id="KW-0812">Transmembrane</keyword>
<evidence type="ECO:0000256" key="1">
    <source>
        <dbReference type="SAM" id="Phobius"/>
    </source>
</evidence>
<feature type="transmembrane region" description="Helical" evidence="1">
    <location>
        <begin position="116"/>
        <end position="134"/>
    </location>
</feature>
<keyword evidence="1" id="KW-0472">Membrane</keyword>
<dbReference type="Gene3D" id="1.10.287.1260">
    <property type="match status" value="1"/>
</dbReference>
<accession>A0A1H6B658</accession>
<geneLocation type="plasmid" evidence="2">
    <name>unnamed1</name>
</geneLocation>
<name>A0A1H6B658_9EURY</name>
<dbReference type="Proteomes" id="UP000296733">
    <property type="component" value="Plasmid unnamed1"/>
</dbReference>
<gene>
    <name evidence="2" type="ORF">DV707_15505</name>
    <name evidence="3" type="ORF">SAMN04488133_2627</name>
</gene>
<proteinExistence type="predicted"/>
<keyword evidence="2" id="KW-0614">Plasmid</keyword>
<dbReference type="OrthoDB" id="268811at2157"/>
<dbReference type="KEGG" id="hlm:DV707_15505"/>